<evidence type="ECO:0000256" key="4">
    <source>
        <dbReference type="ARBA" id="ARBA00022679"/>
    </source>
</evidence>
<dbReference type="RefSeq" id="XP_065824078.1">
    <property type="nucleotide sequence ID" value="XM_065968006.1"/>
</dbReference>
<dbReference type="SUPFAM" id="SSF53335">
    <property type="entry name" value="S-adenosyl-L-methionine-dependent methyltransferases"/>
    <property type="match status" value="1"/>
</dbReference>
<name>A0AAJ8LT87_9TREE</name>
<evidence type="ECO:0000256" key="5">
    <source>
        <dbReference type="ARBA" id="ARBA00022691"/>
    </source>
</evidence>
<evidence type="ECO:0000256" key="1">
    <source>
        <dbReference type="ARBA" id="ARBA00004123"/>
    </source>
</evidence>
<dbReference type="InterPro" id="IPR052190">
    <property type="entry name" value="Euk-Arch_PrmC-MTase"/>
</dbReference>
<evidence type="ECO:0000313" key="8">
    <source>
        <dbReference type="Proteomes" id="UP000322225"/>
    </source>
</evidence>
<reference evidence="7" key="2">
    <citation type="submission" date="2024-01" db="EMBL/GenBank/DDBJ databases">
        <title>Comparative genomics of Cryptococcus and Kwoniella reveals pathogenesis evolution and contrasting modes of karyotype evolution via chromosome fusion or intercentromeric recombination.</title>
        <authorList>
            <person name="Coelho M.A."/>
            <person name="David-Palma M."/>
            <person name="Shea T."/>
            <person name="Bowers K."/>
            <person name="McGinley-Smith S."/>
            <person name="Mohammad A.W."/>
            <person name="Gnirke A."/>
            <person name="Yurkov A.M."/>
            <person name="Nowrousian M."/>
            <person name="Sun S."/>
            <person name="Cuomo C.A."/>
            <person name="Heitman J."/>
        </authorList>
    </citation>
    <scope>NUCLEOTIDE SEQUENCE</scope>
    <source>
        <strain evidence="7">CBS 12478</strain>
    </source>
</reference>
<dbReference type="KEGG" id="ksn:43587885"/>
<evidence type="ECO:0000256" key="3">
    <source>
        <dbReference type="ARBA" id="ARBA00022603"/>
    </source>
</evidence>
<dbReference type="EMBL" id="CP144064">
    <property type="protein sequence ID" value="WWD22806.1"/>
    <property type="molecule type" value="Genomic_DNA"/>
</dbReference>
<gene>
    <name evidence="7" type="ORF">CI109_107300</name>
</gene>
<comment type="similarity">
    <text evidence="2">Belongs to the eukaryotic/archaeal PrmC-related family.</text>
</comment>
<evidence type="ECO:0000313" key="7">
    <source>
        <dbReference type="EMBL" id="WWD22806.1"/>
    </source>
</evidence>
<organism evidence="7 8">
    <name type="scientific">Kwoniella shandongensis</name>
    <dbReference type="NCBI Taxonomy" id="1734106"/>
    <lineage>
        <taxon>Eukaryota</taxon>
        <taxon>Fungi</taxon>
        <taxon>Dikarya</taxon>
        <taxon>Basidiomycota</taxon>
        <taxon>Agaricomycotina</taxon>
        <taxon>Tremellomycetes</taxon>
        <taxon>Tremellales</taxon>
        <taxon>Cryptococcaceae</taxon>
        <taxon>Kwoniella</taxon>
    </lineage>
</organism>
<dbReference type="GeneID" id="43587885"/>
<protein>
    <recommendedName>
        <fullName evidence="9">Methyltransferase small domain-containing protein</fullName>
    </recommendedName>
</protein>
<accession>A0AAJ8LT87</accession>
<dbReference type="InterPro" id="IPR029063">
    <property type="entry name" value="SAM-dependent_MTases_sf"/>
</dbReference>
<sequence>MSLPTPQIAHLTEDDYEHVYEPAEDSFILLDALEADAEELRHAKPIICVEIGSGSGIASTFLSNLLGASSSLVISTDINHYACQATARTAQANDTTLNPVLCNLVDPLMPRLENKIDILLFNPPYVPTDLNEMENTQSLRDIGGAWAGGNEGMVVTNVVLEQLPRLLSPGGRLYLVAVAQNKPTVIADQLLARGLLVKVLQRRAGRERLHVMRVTAPA</sequence>
<evidence type="ECO:0000256" key="2">
    <source>
        <dbReference type="ARBA" id="ARBA00006149"/>
    </source>
</evidence>
<dbReference type="GO" id="GO:0035657">
    <property type="term" value="C:eRF1 methyltransferase complex"/>
    <property type="evidence" value="ECO:0007669"/>
    <property type="project" value="TreeGrafter"/>
</dbReference>
<dbReference type="PANTHER" id="PTHR45875">
    <property type="entry name" value="METHYLTRANSFERASE N6AMT1"/>
    <property type="match status" value="1"/>
</dbReference>
<keyword evidence="6" id="KW-0539">Nucleus</keyword>
<reference evidence="7" key="1">
    <citation type="submission" date="2017-08" db="EMBL/GenBank/DDBJ databases">
        <authorList>
            <person name="Cuomo C."/>
            <person name="Billmyre B."/>
            <person name="Heitman J."/>
        </authorList>
    </citation>
    <scope>NUCLEOTIDE SEQUENCE</scope>
    <source>
        <strain evidence="7">CBS 12478</strain>
    </source>
</reference>
<dbReference type="PANTHER" id="PTHR45875:SF1">
    <property type="entry name" value="METHYLTRANSFERASE N6AMT1"/>
    <property type="match status" value="1"/>
</dbReference>
<dbReference type="GO" id="GO:0005634">
    <property type="term" value="C:nucleus"/>
    <property type="evidence" value="ECO:0007669"/>
    <property type="project" value="UniProtKB-SubCell"/>
</dbReference>
<keyword evidence="3" id="KW-0489">Methyltransferase</keyword>
<dbReference type="GO" id="GO:0032259">
    <property type="term" value="P:methylation"/>
    <property type="evidence" value="ECO:0007669"/>
    <property type="project" value="UniProtKB-KW"/>
</dbReference>
<dbReference type="Proteomes" id="UP000322225">
    <property type="component" value="Chromosome 14"/>
</dbReference>
<keyword evidence="5" id="KW-0949">S-adenosyl-L-methionine</keyword>
<dbReference type="CDD" id="cd02440">
    <property type="entry name" value="AdoMet_MTases"/>
    <property type="match status" value="1"/>
</dbReference>
<keyword evidence="8" id="KW-1185">Reference proteome</keyword>
<evidence type="ECO:0000256" key="6">
    <source>
        <dbReference type="ARBA" id="ARBA00023242"/>
    </source>
</evidence>
<keyword evidence="4" id="KW-0808">Transferase</keyword>
<comment type="subcellular location">
    <subcellularLocation>
        <location evidence="1">Nucleus</location>
    </subcellularLocation>
</comment>
<evidence type="ECO:0008006" key="9">
    <source>
        <dbReference type="Google" id="ProtNLM"/>
    </source>
</evidence>
<dbReference type="InterPro" id="IPR002052">
    <property type="entry name" value="DNA_methylase_N6_adenine_CS"/>
</dbReference>
<proteinExistence type="inferred from homology"/>
<dbReference type="Gene3D" id="3.40.50.150">
    <property type="entry name" value="Vaccinia Virus protein VP39"/>
    <property type="match status" value="1"/>
</dbReference>
<dbReference type="FunFam" id="3.40.50.150:FF:000077">
    <property type="entry name" value="HemK methyltransferase family member 2"/>
    <property type="match status" value="1"/>
</dbReference>
<dbReference type="GO" id="GO:0003676">
    <property type="term" value="F:nucleic acid binding"/>
    <property type="evidence" value="ECO:0007669"/>
    <property type="project" value="InterPro"/>
</dbReference>
<dbReference type="GO" id="GO:0008276">
    <property type="term" value="F:protein methyltransferase activity"/>
    <property type="evidence" value="ECO:0007669"/>
    <property type="project" value="TreeGrafter"/>
</dbReference>
<dbReference type="NCBIfam" id="TIGR00537">
    <property type="entry name" value="hemK_rel_arch"/>
    <property type="match status" value="1"/>
</dbReference>
<dbReference type="PROSITE" id="PS00092">
    <property type="entry name" value="N6_MTASE"/>
    <property type="match status" value="1"/>
</dbReference>
<dbReference type="AlphaFoldDB" id="A0AAJ8LT87"/>
<dbReference type="GO" id="GO:0008757">
    <property type="term" value="F:S-adenosylmethionine-dependent methyltransferase activity"/>
    <property type="evidence" value="ECO:0007669"/>
    <property type="project" value="TreeGrafter"/>
</dbReference>
<dbReference type="InterPro" id="IPR004557">
    <property type="entry name" value="PrmC-related"/>
</dbReference>